<dbReference type="OrthoDB" id="880022at2"/>
<evidence type="ECO:0000256" key="1">
    <source>
        <dbReference type="SAM" id="SignalP"/>
    </source>
</evidence>
<reference evidence="2 3" key="1">
    <citation type="submission" date="2016-10" db="EMBL/GenBank/DDBJ databases">
        <authorList>
            <person name="de Groot N.N."/>
        </authorList>
    </citation>
    <scope>NUCLEOTIDE SEQUENCE [LARGE SCALE GENOMIC DNA]</scope>
    <source>
        <strain evidence="2 3">47C3B</strain>
    </source>
</reference>
<organism evidence="2 3">
    <name type="scientific">Mucilaginibacter pineti</name>
    <dbReference type="NCBI Taxonomy" id="1391627"/>
    <lineage>
        <taxon>Bacteria</taxon>
        <taxon>Pseudomonadati</taxon>
        <taxon>Bacteroidota</taxon>
        <taxon>Sphingobacteriia</taxon>
        <taxon>Sphingobacteriales</taxon>
        <taxon>Sphingobacteriaceae</taxon>
        <taxon>Mucilaginibacter</taxon>
    </lineage>
</organism>
<evidence type="ECO:0000313" key="2">
    <source>
        <dbReference type="EMBL" id="SDF06623.1"/>
    </source>
</evidence>
<keyword evidence="1" id="KW-0732">Signal</keyword>
<feature type="chain" id="PRO_5011597322" evidence="1">
    <location>
        <begin position="20"/>
        <end position="262"/>
    </location>
</feature>
<dbReference type="STRING" id="1391627.SAMN05216464_112117"/>
<accession>A0A1G7I216</accession>
<dbReference type="EMBL" id="FNAI01000012">
    <property type="protein sequence ID" value="SDF06623.1"/>
    <property type="molecule type" value="Genomic_DNA"/>
</dbReference>
<gene>
    <name evidence="2" type="ORF">SAMN05216464_112117</name>
</gene>
<feature type="signal peptide" evidence="1">
    <location>
        <begin position="1"/>
        <end position="19"/>
    </location>
</feature>
<name>A0A1G7I216_9SPHI</name>
<dbReference type="RefSeq" id="WP_091152911.1">
    <property type="nucleotide sequence ID" value="NZ_FNAI01000012.1"/>
</dbReference>
<dbReference type="Proteomes" id="UP000199072">
    <property type="component" value="Unassembled WGS sequence"/>
</dbReference>
<keyword evidence="3" id="KW-1185">Reference proteome</keyword>
<proteinExistence type="predicted"/>
<protein>
    <submittedName>
        <fullName evidence="2">Uncharacterized protein</fullName>
    </submittedName>
</protein>
<evidence type="ECO:0000313" key="3">
    <source>
        <dbReference type="Proteomes" id="UP000199072"/>
    </source>
</evidence>
<dbReference type="AlphaFoldDB" id="A0A1G7I216"/>
<sequence>MKKLLILVLLINLCTFAKAQTEANRLKNQELSNDRYMAEDVKDHFKGLDLSMLWTITENQFIYGFIGNEHQRIYIKFIKVTKSPSKAHVYEVFGKSMVKNNVCDFHGTITITNIRKVKFTSTGVDNEYKNKGIKGQYRTLGDYNFAENKTQPHSGIFKGHFETNFYVDKNNNVNYDALEKEADGFNNNQFAGIWIPYNGKTNKICNWGDYRILNSGDFDGGAGEFSPTDKYLKLGWQSVRDAYGNGPNAKAALKAEQTKWWK</sequence>